<dbReference type="RefSeq" id="WP_071875325.1">
    <property type="nucleotide sequence ID" value="NZ_JBHSHF010000004.1"/>
</dbReference>
<reference evidence="8 9" key="1">
    <citation type="submission" date="2014-12" db="EMBL/GenBank/DDBJ databases">
        <title>Draft genome sequences of 29 type strains of Enterococci.</title>
        <authorList>
            <person name="Zhong Z."/>
            <person name="Sun Z."/>
            <person name="Liu W."/>
            <person name="Zhang W."/>
            <person name="Zhang H."/>
        </authorList>
    </citation>
    <scope>NUCLEOTIDE SEQUENCE [LARGE SCALE GENOMIC DNA]</scope>
    <source>
        <strain evidence="8 9">DSM 17690</strain>
    </source>
</reference>
<evidence type="ECO:0000256" key="3">
    <source>
        <dbReference type="ARBA" id="ARBA00023295"/>
    </source>
</evidence>
<evidence type="ECO:0000313" key="8">
    <source>
        <dbReference type="EMBL" id="OJG09641.1"/>
    </source>
</evidence>
<proteinExistence type="inferred from homology"/>
<dbReference type="Gene3D" id="2.60.120.200">
    <property type="match status" value="1"/>
</dbReference>
<dbReference type="InterPro" id="IPR023296">
    <property type="entry name" value="Glyco_hydro_beta-prop_sf"/>
</dbReference>
<comment type="caution">
    <text evidence="8">The sequence shown here is derived from an EMBL/GenBank/DDBJ whole genome shotgun (WGS) entry which is preliminary data.</text>
</comment>
<evidence type="ECO:0000313" key="9">
    <source>
        <dbReference type="Proteomes" id="UP000182149"/>
    </source>
</evidence>
<organism evidence="8 9">
    <name type="scientific">Enterococcus aquimarinus</name>
    <dbReference type="NCBI Taxonomy" id="328396"/>
    <lineage>
        <taxon>Bacteria</taxon>
        <taxon>Bacillati</taxon>
        <taxon>Bacillota</taxon>
        <taxon>Bacilli</taxon>
        <taxon>Lactobacillales</taxon>
        <taxon>Enterococcaceae</taxon>
        <taxon>Enterococcus</taxon>
    </lineage>
</organism>
<dbReference type="SUPFAM" id="SSF75005">
    <property type="entry name" value="Arabinanase/levansucrase/invertase"/>
    <property type="match status" value="1"/>
</dbReference>
<dbReference type="OrthoDB" id="9801455at2"/>
<comment type="similarity">
    <text evidence="1 6">Belongs to the glycosyl hydrolase 43 family.</text>
</comment>
<dbReference type="PANTHER" id="PTHR42812">
    <property type="entry name" value="BETA-XYLOSIDASE"/>
    <property type="match status" value="1"/>
</dbReference>
<dbReference type="CDD" id="cd18617">
    <property type="entry name" value="GH43_XynB-like"/>
    <property type="match status" value="1"/>
</dbReference>
<feature type="active site" description="Proton donor" evidence="4">
    <location>
        <position position="184"/>
    </location>
</feature>
<evidence type="ECO:0000259" key="7">
    <source>
        <dbReference type="Pfam" id="PF17851"/>
    </source>
</evidence>
<sequence length="507" mass="56836">MTTFKNPVLEGFSPDPSVCSVGDDYYLVTSSFAYFPGVPIYHSKDLVNWKQIGNILEREEQLNLLGADHSGGIFAPTIRYHEGTFYMITTNVTHGGNFVVTAKNPAGPWSNPYYIEGAPGIDPSLFFDDDGRCYYSGTRPNPTGVTYNGDWEVWLQEFDVDAMALIGVSTKIWKGSMINTEWPEAPHIYKRNGFYYVMIAEGGTSVNHSVTIARSEKIDGPYIGFKNNPILTHRHLGHKFPVRYVGHGDLVETPDSKWYMTCLASRNFEGYSNLGRETFLAEVVWEEDWPVVNPGIGRLLEEQAHGLPLVPVEQPTKFHFNEMHPDFLFIRNPQTESYDFQARPDWLRMKPTPVKVTEVASPTYIGLRQQSMSYELAAHLDVQTSENSEAGLVIVQSDKYSIRLVATPKENGLEVKMITHINGLDTIVGTQSIQEKEITLALIGEGQLLKGIIRIGEQELLVAEKIDSHYLSTEVAGGFVGCTLGVYCTSDDQNPGYLDVEWLELIK</sequence>
<keyword evidence="3 6" id="KW-0326">Glycosidase</keyword>
<dbReference type="InterPro" id="IPR041542">
    <property type="entry name" value="GH43_C2"/>
</dbReference>
<dbReference type="SUPFAM" id="SSF49899">
    <property type="entry name" value="Concanavalin A-like lectins/glucanases"/>
    <property type="match status" value="1"/>
</dbReference>
<gene>
    <name evidence="8" type="ORF">RU93_GL000624</name>
</gene>
<keyword evidence="2 6" id="KW-0378">Hydrolase</keyword>
<evidence type="ECO:0000256" key="2">
    <source>
        <dbReference type="ARBA" id="ARBA00022801"/>
    </source>
</evidence>
<feature type="site" description="Important for catalytic activity, responsible for pKa modulation of the active site Glu and correct orientation of both the proton donor and substrate" evidence="5">
    <location>
        <position position="122"/>
    </location>
</feature>
<dbReference type="GO" id="GO:0004553">
    <property type="term" value="F:hydrolase activity, hydrolyzing O-glycosyl compounds"/>
    <property type="evidence" value="ECO:0007669"/>
    <property type="project" value="InterPro"/>
</dbReference>
<feature type="active site" description="Proton acceptor" evidence="4">
    <location>
        <position position="15"/>
    </location>
</feature>
<evidence type="ECO:0000256" key="1">
    <source>
        <dbReference type="ARBA" id="ARBA00009865"/>
    </source>
</evidence>
<dbReference type="InterPro" id="IPR006710">
    <property type="entry name" value="Glyco_hydro_43"/>
</dbReference>
<dbReference type="InterPro" id="IPR051795">
    <property type="entry name" value="Glycosyl_Hydrlase_43"/>
</dbReference>
<name>A0A1L8QQ51_9ENTE</name>
<dbReference type="AlphaFoldDB" id="A0A1L8QQ51"/>
<dbReference type="GO" id="GO:0005975">
    <property type="term" value="P:carbohydrate metabolic process"/>
    <property type="evidence" value="ECO:0007669"/>
    <property type="project" value="InterPro"/>
</dbReference>
<dbReference type="InterPro" id="IPR013320">
    <property type="entry name" value="ConA-like_dom_sf"/>
</dbReference>
<accession>A0A1L8QQ51</accession>
<keyword evidence="9" id="KW-1185">Reference proteome</keyword>
<dbReference type="Proteomes" id="UP000182149">
    <property type="component" value="Unassembled WGS sequence"/>
</dbReference>
<dbReference type="PANTHER" id="PTHR42812:SF12">
    <property type="entry name" value="BETA-XYLOSIDASE-RELATED"/>
    <property type="match status" value="1"/>
</dbReference>
<dbReference type="Pfam" id="PF04616">
    <property type="entry name" value="Glyco_hydro_43"/>
    <property type="match status" value="1"/>
</dbReference>
<dbReference type="Gene3D" id="2.115.10.20">
    <property type="entry name" value="Glycosyl hydrolase domain, family 43"/>
    <property type="match status" value="1"/>
</dbReference>
<feature type="domain" description="Beta-xylosidase C-terminal Concanavalin A-like" evidence="7">
    <location>
        <begin position="318"/>
        <end position="504"/>
    </location>
</feature>
<protein>
    <submittedName>
        <fullName evidence="8">Xylosidase/arabinosidase</fullName>
    </submittedName>
</protein>
<evidence type="ECO:0000256" key="5">
    <source>
        <dbReference type="PIRSR" id="PIRSR606710-2"/>
    </source>
</evidence>
<evidence type="ECO:0000256" key="4">
    <source>
        <dbReference type="PIRSR" id="PIRSR606710-1"/>
    </source>
</evidence>
<dbReference type="Pfam" id="PF17851">
    <property type="entry name" value="GH43_C2"/>
    <property type="match status" value="1"/>
</dbReference>
<dbReference type="STRING" id="328396.RU93_GL000624"/>
<dbReference type="EMBL" id="JXKD01000014">
    <property type="protein sequence ID" value="OJG09641.1"/>
    <property type="molecule type" value="Genomic_DNA"/>
</dbReference>
<evidence type="ECO:0000256" key="6">
    <source>
        <dbReference type="RuleBase" id="RU361187"/>
    </source>
</evidence>